<dbReference type="InterPro" id="IPR008920">
    <property type="entry name" value="TF_FadR/GntR_C"/>
</dbReference>
<dbReference type="SUPFAM" id="SSF46785">
    <property type="entry name" value="Winged helix' DNA-binding domain"/>
    <property type="match status" value="2"/>
</dbReference>
<keyword evidence="6" id="KW-1185">Reference proteome</keyword>
<proteinExistence type="predicted"/>
<reference evidence="5 6" key="1">
    <citation type="submission" date="2018-11" db="EMBL/GenBank/DDBJ databases">
        <title>Draft genome sequence of Buttiauxella warmboldiae CCUG 35512.</title>
        <authorList>
            <person name="Salva-Serra F."/>
            <person name="Marathe N."/>
            <person name="Moore E."/>
            <person name="Svensson L."/>
            <person name="Engstrom-Jakobsson H."/>
        </authorList>
    </citation>
    <scope>NUCLEOTIDE SEQUENCE [LARGE SCALE GENOMIC DNA]</scope>
    <source>
        <strain evidence="5 6">CCUG 35512</strain>
    </source>
</reference>
<dbReference type="GO" id="GO:0003677">
    <property type="term" value="F:DNA binding"/>
    <property type="evidence" value="ECO:0007669"/>
    <property type="project" value="UniProtKB-KW"/>
</dbReference>
<dbReference type="Gene3D" id="1.20.120.530">
    <property type="entry name" value="GntR ligand-binding domain-like"/>
    <property type="match status" value="1"/>
</dbReference>
<keyword evidence="2" id="KW-0238">DNA-binding</keyword>
<protein>
    <submittedName>
        <fullName evidence="5">GntR family transcriptional regulator</fullName>
    </submittedName>
</protein>
<dbReference type="RefSeq" id="WP_124022451.1">
    <property type="nucleotide sequence ID" value="NZ_RPOH01000003.1"/>
</dbReference>
<evidence type="ECO:0000313" key="6">
    <source>
        <dbReference type="Proteomes" id="UP000268615"/>
    </source>
</evidence>
<keyword evidence="1" id="KW-0805">Transcription regulation</keyword>
<keyword evidence="3" id="KW-0804">Transcription</keyword>
<dbReference type="PRINTS" id="PR00035">
    <property type="entry name" value="HTHGNTR"/>
</dbReference>
<evidence type="ECO:0000256" key="1">
    <source>
        <dbReference type="ARBA" id="ARBA00023015"/>
    </source>
</evidence>
<dbReference type="InterPro" id="IPR036390">
    <property type="entry name" value="WH_DNA-bd_sf"/>
</dbReference>
<dbReference type="SUPFAM" id="SSF48008">
    <property type="entry name" value="GntR ligand-binding domain-like"/>
    <property type="match status" value="1"/>
</dbReference>
<dbReference type="InterPro" id="IPR000524">
    <property type="entry name" value="Tscrpt_reg_HTH_GntR"/>
</dbReference>
<dbReference type="Gene3D" id="1.10.10.10">
    <property type="entry name" value="Winged helix-like DNA-binding domain superfamily/Winged helix DNA-binding domain"/>
    <property type="match status" value="1"/>
</dbReference>
<name>A0A3N5EG55_9ENTR</name>
<dbReference type="PANTHER" id="PTHR43537">
    <property type="entry name" value="TRANSCRIPTIONAL REGULATOR, GNTR FAMILY"/>
    <property type="match status" value="1"/>
</dbReference>
<gene>
    <name evidence="5" type="ORF">EHN07_01525</name>
</gene>
<dbReference type="SMART" id="SM00895">
    <property type="entry name" value="FCD"/>
    <property type="match status" value="1"/>
</dbReference>
<dbReference type="OrthoDB" id="9799812at2"/>
<organism evidence="5 6">
    <name type="scientific">Buttiauxella warmboldiae</name>
    <dbReference type="NCBI Taxonomy" id="82993"/>
    <lineage>
        <taxon>Bacteria</taxon>
        <taxon>Pseudomonadati</taxon>
        <taxon>Pseudomonadota</taxon>
        <taxon>Gammaproteobacteria</taxon>
        <taxon>Enterobacterales</taxon>
        <taxon>Enterobacteriaceae</taxon>
        <taxon>Buttiauxella</taxon>
    </lineage>
</organism>
<dbReference type="Proteomes" id="UP000268615">
    <property type="component" value="Unassembled WGS sequence"/>
</dbReference>
<dbReference type="Pfam" id="PF07729">
    <property type="entry name" value="FCD"/>
    <property type="match status" value="1"/>
</dbReference>
<evidence type="ECO:0000313" key="5">
    <source>
        <dbReference type="EMBL" id="RPH30966.1"/>
    </source>
</evidence>
<evidence type="ECO:0000256" key="3">
    <source>
        <dbReference type="ARBA" id="ARBA00023163"/>
    </source>
</evidence>
<dbReference type="EMBL" id="RPOH01000003">
    <property type="protein sequence ID" value="RPH30966.1"/>
    <property type="molecule type" value="Genomic_DNA"/>
</dbReference>
<dbReference type="InterPro" id="IPR011711">
    <property type="entry name" value="GntR_C"/>
</dbReference>
<evidence type="ECO:0000259" key="4">
    <source>
        <dbReference type="SMART" id="SM00895"/>
    </source>
</evidence>
<dbReference type="AlphaFoldDB" id="A0A3N5EG55"/>
<feature type="domain" description="GntR C-terminal" evidence="4">
    <location>
        <begin position="159"/>
        <end position="287"/>
    </location>
</feature>
<comment type="caution">
    <text evidence="5">The sequence shown here is derived from an EMBL/GenBank/DDBJ whole genome shotgun (WGS) entry which is preliminary data.</text>
</comment>
<dbReference type="PANTHER" id="PTHR43537:SF51">
    <property type="entry name" value="HTH-TYPE TRANSCRIPTIONAL REGULATOR LGOR-RELATED"/>
    <property type="match status" value="1"/>
</dbReference>
<accession>A0A3N5EG55</accession>
<evidence type="ECO:0000256" key="2">
    <source>
        <dbReference type="ARBA" id="ARBA00023125"/>
    </source>
</evidence>
<dbReference type="InterPro" id="IPR036388">
    <property type="entry name" value="WH-like_DNA-bd_sf"/>
</dbReference>
<sequence length="302" mass="35241">MSRSQNLRRNVVNQIIEGMAKRYIPSPLPSQSALADMFSISRTTVRHILLHLELRGVLVKIGSNYSMIRVPDEEDGFECISISPEEQTRIFEKSFFSMINQRQLQAGETFSEMQLAKIAGVNPSVVREYLLKFCRYNLIVSEKRGQWSMKEFDQAYAEQLFELREMLELHSLQNFLNLPDSDPRWLSAKTLLEHHRVLRNTIGDNLKMFSQLDRDFHALILSAARNVFFDQSLEIISVIFHFHYQWDESDLKQRNIIAIDEHMIILSALICRNDLDAVMALRNHLNTAKQSMIRSINQKILR</sequence>
<dbReference type="GO" id="GO:0003700">
    <property type="term" value="F:DNA-binding transcription factor activity"/>
    <property type="evidence" value="ECO:0007669"/>
    <property type="project" value="InterPro"/>
</dbReference>